<accession>A0ABT8P481</accession>
<keyword evidence="2" id="KW-1185">Reference proteome</keyword>
<gene>
    <name evidence="1" type="ORF">QZM52_01160</name>
</gene>
<reference evidence="1" key="1">
    <citation type="submission" date="2023-07" db="EMBL/GenBank/DDBJ databases">
        <title>A collection of bacterial strains from the Burkholderia cepacia Research Laboratory and Repository.</title>
        <authorList>
            <person name="Lipuma J."/>
            <person name="Spilker T."/>
            <person name="Caverly L."/>
        </authorList>
    </citation>
    <scope>NUCLEOTIDE SEQUENCE</scope>
    <source>
        <strain evidence="1">AU42020</strain>
    </source>
</reference>
<proteinExistence type="predicted"/>
<name>A0ABT8P481_9BURK</name>
<dbReference type="RefSeq" id="WP_226241949.1">
    <property type="nucleotide sequence ID" value="NZ_JAIZQJ010000006.1"/>
</dbReference>
<organism evidence="1 2">
    <name type="scientific">Burkholderia metallica</name>
    <dbReference type="NCBI Taxonomy" id="488729"/>
    <lineage>
        <taxon>Bacteria</taxon>
        <taxon>Pseudomonadati</taxon>
        <taxon>Pseudomonadota</taxon>
        <taxon>Betaproteobacteria</taxon>
        <taxon>Burkholderiales</taxon>
        <taxon>Burkholderiaceae</taxon>
        <taxon>Burkholderia</taxon>
        <taxon>Burkholderia cepacia complex</taxon>
    </lineage>
</organism>
<protein>
    <submittedName>
        <fullName evidence="1">Uncharacterized protein</fullName>
    </submittedName>
</protein>
<sequence>MSQLPYLDHDALLKLAAEAAHITQPCTCTKTSLAGWTSLPLSLQDTRLTEVATLAPPDDAEPTYAEHHPAGTHYASDDAPIALRHFPYNRCTVNRCRACGRLFLRYQEGGGYFVDQRIRALDPALVVDADGADDA</sequence>
<comment type="caution">
    <text evidence="1">The sequence shown here is derived from an EMBL/GenBank/DDBJ whole genome shotgun (WGS) entry which is preliminary data.</text>
</comment>
<dbReference type="EMBL" id="JAUJSQ010000001">
    <property type="protein sequence ID" value="MDN7929891.1"/>
    <property type="molecule type" value="Genomic_DNA"/>
</dbReference>
<dbReference type="Proteomes" id="UP001171606">
    <property type="component" value="Unassembled WGS sequence"/>
</dbReference>
<evidence type="ECO:0000313" key="2">
    <source>
        <dbReference type="Proteomes" id="UP001171606"/>
    </source>
</evidence>
<evidence type="ECO:0000313" key="1">
    <source>
        <dbReference type="EMBL" id="MDN7929891.1"/>
    </source>
</evidence>